<dbReference type="InterPro" id="IPR036291">
    <property type="entry name" value="NAD(P)-bd_dom_sf"/>
</dbReference>
<comment type="pathway">
    <text evidence="1 10">Carbohydrate degradation; glycolysis; pyruvate from D-glyceraldehyde 3-phosphate: step 1/5.</text>
</comment>
<keyword evidence="13" id="KW-1185">Reference proteome</keyword>
<dbReference type="Pfam" id="PF02800">
    <property type="entry name" value="Gp_dh_C"/>
    <property type="match status" value="1"/>
</dbReference>
<keyword evidence="6 10" id="KW-0560">Oxidoreductase</keyword>
<comment type="similarity">
    <text evidence="2 9">Belongs to the glyceraldehyde-3-phosphate dehydrogenase family.</text>
</comment>
<dbReference type="SUPFAM" id="SSF51735">
    <property type="entry name" value="NAD(P)-binding Rossmann-fold domains"/>
    <property type="match status" value="1"/>
</dbReference>
<dbReference type="InParanoid" id="A0A2P6NKM1"/>
<dbReference type="PANTHER" id="PTHR10836">
    <property type="entry name" value="GLYCERALDEHYDE 3-PHOSPHATE DEHYDROGENASE"/>
    <property type="match status" value="1"/>
</dbReference>
<dbReference type="SUPFAM" id="SSF55347">
    <property type="entry name" value="Glyceraldehyde-3-phosphate dehydrogenase-like, C-terminal domain"/>
    <property type="match status" value="1"/>
</dbReference>
<dbReference type="CDD" id="cd18126">
    <property type="entry name" value="GAPDH_I_C"/>
    <property type="match status" value="1"/>
</dbReference>
<name>A0A2P6NKM1_9EUKA</name>
<dbReference type="FunCoup" id="A0A2P6NKM1">
    <property type="interactions" value="234"/>
</dbReference>
<dbReference type="Gene3D" id="3.40.50.720">
    <property type="entry name" value="NAD(P)-binding Rossmann-like Domain"/>
    <property type="match status" value="1"/>
</dbReference>
<keyword evidence="8 10" id="KW-0324">Glycolysis</keyword>
<dbReference type="GO" id="GO:0006096">
    <property type="term" value="P:glycolytic process"/>
    <property type="evidence" value="ECO:0007669"/>
    <property type="project" value="UniProtKB-UniPathway"/>
</dbReference>
<proteinExistence type="inferred from homology"/>
<dbReference type="InterPro" id="IPR020830">
    <property type="entry name" value="GlycerAld_3-P_DH_AS"/>
</dbReference>
<dbReference type="PRINTS" id="PR00078">
    <property type="entry name" value="G3PDHDRGNASE"/>
</dbReference>
<dbReference type="STRING" id="1890364.A0A2P6NKM1"/>
<evidence type="ECO:0000259" key="11">
    <source>
        <dbReference type="SMART" id="SM00846"/>
    </source>
</evidence>
<dbReference type="Pfam" id="PF00044">
    <property type="entry name" value="Gp_dh_N"/>
    <property type="match status" value="1"/>
</dbReference>
<dbReference type="GO" id="GO:0006006">
    <property type="term" value="P:glucose metabolic process"/>
    <property type="evidence" value="ECO:0007669"/>
    <property type="project" value="InterPro"/>
</dbReference>
<dbReference type="FunFam" id="3.30.360.10:FF:000001">
    <property type="entry name" value="Glyceraldehyde-3-phosphate dehydrogenase"/>
    <property type="match status" value="1"/>
</dbReference>
<protein>
    <recommendedName>
        <fullName evidence="5 10">Glyceraldehyde-3-phosphate dehydrogenase</fullName>
        <ecNumber evidence="4 10">1.2.1.12</ecNumber>
    </recommendedName>
</protein>
<dbReference type="CDD" id="cd05214">
    <property type="entry name" value="GAPDH_I_N"/>
    <property type="match status" value="1"/>
</dbReference>
<gene>
    <name evidence="12" type="ORF">PROFUN_05833</name>
</gene>
<dbReference type="UniPathway" id="UPA00109">
    <property type="reaction ID" value="UER00184"/>
</dbReference>
<dbReference type="InterPro" id="IPR020828">
    <property type="entry name" value="GlycerAld_3-P_DH_NAD(P)-bd"/>
</dbReference>
<evidence type="ECO:0000256" key="4">
    <source>
        <dbReference type="ARBA" id="ARBA00013119"/>
    </source>
</evidence>
<comment type="subunit">
    <text evidence="3 10">Homotetramer.</text>
</comment>
<evidence type="ECO:0000256" key="10">
    <source>
        <dbReference type="RuleBase" id="RU361160"/>
    </source>
</evidence>
<dbReference type="GO" id="GO:0050661">
    <property type="term" value="F:NADP binding"/>
    <property type="evidence" value="ECO:0007669"/>
    <property type="project" value="InterPro"/>
</dbReference>
<dbReference type="GO" id="GO:0004365">
    <property type="term" value="F:glyceraldehyde-3-phosphate dehydrogenase (NAD+) (phosphorylating) activity"/>
    <property type="evidence" value="ECO:0007669"/>
    <property type="project" value="UniProtKB-UniRule"/>
</dbReference>
<evidence type="ECO:0000313" key="13">
    <source>
        <dbReference type="Proteomes" id="UP000241769"/>
    </source>
</evidence>
<dbReference type="EMBL" id="MDYQ01000061">
    <property type="protein sequence ID" value="PRP84498.1"/>
    <property type="molecule type" value="Genomic_DNA"/>
</dbReference>
<comment type="catalytic activity">
    <reaction evidence="10">
        <text>D-glyceraldehyde 3-phosphate + phosphate + NAD(+) = (2R)-3-phospho-glyceroyl phosphate + NADH + H(+)</text>
        <dbReference type="Rhea" id="RHEA:10300"/>
        <dbReference type="ChEBI" id="CHEBI:15378"/>
        <dbReference type="ChEBI" id="CHEBI:43474"/>
        <dbReference type="ChEBI" id="CHEBI:57540"/>
        <dbReference type="ChEBI" id="CHEBI:57604"/>
        <dbReference type="ChEBI" id="CHEBI:57945"/>
        <dbReference type="ChEBI" id="CHEBI:59776"/>
        <dbReference type="EC" id="1.2.1.12"/>
    </reaction>
</comment>
<dbReference type="SMART" id="SM00846">
    <property type="entry name" value="Gp_dh_N"/>
    <property type="match status" value="1"/>
</dbReference>
<dbReference type="InterPro" id="IPR006424">
    <property type="entry name" value="Glyceraldehyde-3-P_DH_1"/>
</dbReference>
<dbReference type="Gene3D" id="3.30.360.10">
    <property type="entry name" value="Dihydrodipicolinate Reductase, domain 2"/>
    <property type="match status" value="1"/>
</dbReference>
<comment type="caution">
    <text evidence="12">The sequence shown here is derived from an EMBL/GenBank/DDBJ whole genome shotgun (WGS) entry which is preliminary data.</text>
</comment>
<keyword evidence="7 10" id="KW-0520">NAD</keyword>
<dbReference type="OrthoDB" id="13738at2759"/>
<dbReference type="InterPro" id="IPR020831">
    <property type="entry name" value="GlycerAld/Erythrose_P_DH"/>
</dbReference>
<evidence type="ECO:0000256" key="3">
    <source>
        <dbReference type="ARBA" id="ARBA00011881"/>
    </source>
</evidence>
<evidence type="ECO:0000256" key="2">
    <source>
        <dbReference type="ARBA" id="ARBA00007406"/>
    </source>
</evidence>
<evidence type="ECO:0000313" key="12">
    <source>
        <dbReference type="EMBL" id="PRP84498.1"/>
    </source>
</evidence>
<dbReference type="GO" id="GO:0005829">
    <property type="term" value="C:cytosol"/>
    <property type="evidence" value="ECO:0007669"/>
    <property type="project" value="TreeGrafter"/>
</dbReference>
<dbReference type="PANTHER" id="PTHR10836:SF76">
    <property type="entry name" value="GLYCERALDEHYDE-3-PHOSPHATE DEHYDROGENASE-RELATED"/>
    <property type="match status" value="1"/>
</dbReference>
<reference evidence="12 13" key="1">
    <citation type="journal article" date="2018" name="Genome Biol. Evol.">
        <title>Multiple Roots of Fruiting Body Formation in Amoebozoa.</title>
        <authorList>
            <person name="Hillmann F."/>
            <person name="Forbes G."/>
            <person name="Novohradska S."/>
            <person name="Ferling I."/>
            <person name="Riege K."/>
            <person name="Groth M."/>
            <person name="Westermann M."/>
            <person name="Marz M."/>
            <person name="Spaller T."/>
            <person name="Winckler T."/>
            <person name="Schaap P."/>
            <person name="Glockner G."/>
        </authorList>
    </citation>
    <scope>NUCLEOTIDE SEQUENCE [LARGE SCALE GENOMIC DNA]</scope>
    <source>
        <strain evidence="12 13">Jena</strain>
    </source>
</reference>
<dbReference type="InterPro" id="IPR020829">
    <property type="entry name" value="GlycerAld_3-P_DH_cat"/>
</dbReference>
<dbReference type="Proteomes" id="UP000241769">
    <property type="component" value="Unassembled WGS sequence"/>
</dbReference>
<feature type="domain" description="Glyceraldehyde 3-phosphate dehydrogenase NAD(P) binding" evidence="11">
    <location>
        <begin position="55"/>
        <end position="203"/>
    </location>
</feature>
<accession>A0A2P6NKM1</accession>
<dbReference type="AlphaFoldDB" id="A0A2P6NKM1"/>
<evidence type="ECO:0000256" key="5">
    <source>
        <dbReference type="ARBA" id="ARBA00021022"/>
    </source>
</evidence>
<dbReference type="GO" id="GO:0051287">
    <property type="term" value="F:NAD binding"/>
    <property type="evidence" value="ECO:0007669"/>
    <property type="project" value="UniProtKB-UniRule"/>
</dbReference>
<dbReference type="EC" id="1.2.1.12" evidence="4 10"/>
<dbReference type="FunFam" id="3.40.50.720:FF:000266">
    <property type="entry name" value="Glyceraldehyde-3-phosphate dehydrogenase"/>
    <property type="match status" value="1"/>
</dbReference>
<evidence type="ECO:0000256" key="9">
    <source>
        <dbReference type="RuleBase" id="RU000397"/>
    </source>
</evidence>
<evidence type="ECO:0000256" key="6">
    <source>
        <dbReference type="ARBA" id="ARBA00023002"/>
    </source>
</evidence>
<dbReference type="PROSITE" id="PS00071">
    <property type="entry name" value="GAPDH"/>
    <property type="match status" value="1"/>
</dbReference>
<evidence type="ECO:0000256" key="8">
    <source>
        <dbReference type="ARBA" id="ARBA00023152"/>
    </source>
</evidence>
<organism evidence="12 13">
    <name type="scientific">Planoprotostelium fungivorum</name>
    <dbReference type="NCBI Taxonomy" id="1890364"/>
    <lineage>
        <taxon>Eukaryota</taxon>
        <taxon>Amoebozoa</taxon>
        <taxon>Evosea</taxon>
        <taxon>Variosea</taxon>
        <taxon>Cavosteliida</taxon>
        <taxon>Cavosteliaceae</taxon>
        <taxon>Planoprotostelium</taxon>
    </lineage>
</organism>
<evidence type="ECO:0000256" key="1">
    <source>
        <dbReference type="ARBA" id="ARBA00004869"/>
    </source>
</evidence>
<dbReference type="NCBIfam" id="TIGR01534">
    <property type="entry name" value="GAPDH-I"/>
    <property type="match status" value="1"/>
</dbReference>
<evidence type="ECO:0000256" key="7">
    <source>
        <dbReference type="ARBA" id="ARBA00023027"/>
    </source>
</evidence>
<sequence>MSLPVKARPLPVDRSDDIPVCCGSAKSYSTHPDTRSIWTESWKSGIGSEESIMVHKIGINGFGRIGRLVARAALNFKEVELVAINDPFIDLEYMVYMFKYDSTHGQFKGEVYHKDGKLYIDGHAITVFGEKEVSKIAWSSVGAEYIVESTGVFLTVDKAQAHITGGAKKVIITAPSPDAPMYVVGVNHDKYNPSENIISNASCTTNCLAPLAKVIHEKFGILEGLMTTVHATTATQKTVDGPSGKDWRSGRGAAQNIIPAATGAAKAVGKVLPELNGKLTGMSFRVPTPDVSVVDLTARLEKPASYEEICSAIKEASQGSLKGILGYTEDEVVSTDFLGDKRSSIFDAKAGISLNKNFVKLISWYDNEWGYSNRVVDLLIHPKTLSVLLSVFNLPLPKFHEFGILLCSCHSSELLMNCYDGKESISVLVI</sequence>